<reference evidence="2 3" key="1">
    <citation type="journal article" date="2021" name="Sci. Rep.">
        <title>Genome sequencing of the multicellular alga Astrephomene provides insights into convergent evolution of germ-soma differentiation.</title>
        <authorList>
            <person name="Yamashita S."/>
            <person name="Yamamoto K."/>
            <person name="Matsuzaki R."/>
            <person name="Suzuki S."/>
            <person name="Yamaguchi H."/>
            <person name="Hirooka S."/>
            <person name="Minakuchi Y."/>
            <person name="Miyagishima S."/>
            <person name="Kawachi M."/>
            <person name="Toyoda A."/>
            <person name="Nozaki H."/>
        </authorList>
    </citation>
    <scope>NUCLEOTIDE SEQUENCE [LARGE SCALE GENOMIC DNA]</scope>
    <source>
        <strain evidence="2 3">NIES-4017</strain>
    </source>
</reference>
<feature type="region of interest" description="Disordered" evidence="1">
    <location>
        <begin position="499"/>
        <end position="573"/>
    </location>
</feature>
<evidence type="ECO:0000313" key="2">
    <source>
        <dbReference type="EMBL" id="GFR40659.1"/>
    </source>
</evidence>
<organism evidence="2 3">
    <name type="scientific">Astrephomene gubernaculifera</name>
    <dbReference type="NCBI Taxonomy" id="47775"/>
    <lineage>
        <taxon>Eukaryota</taxon>
        <taxon>Viridiplantae</taxon>
        <taxon>Chlorophyta</taxon>
        <taxon>core chlorophytes</taxon>
        <taxon>Chlorophyceae</taxon>
        <taxon>CS clade</taxon>
        <taxon>Chlamydomonadales</taxon>
        <taxon>Astrephomenaceae</taxon>
        <taxon>Astrephomene</taxon>
    </lineage>
</organism>
<feature type="compositionally biased region" description="Low complexity" evidence="1">
    <location>
        <begin position="881"/>
        <end position="901"/>
    </location>
</feature>
<evidence type="ECO:0000256" key="1">
    <source>
        <dbReference type="SAM" id="MobiDB-lite"/>
    </source>
</evidence>
<feature type="region of interest" description="Disordered" evidence="1">
    <location>
        <begin position="1"/>
        <end position="21"/>
    </location>
</feature>
<dbReference type="AlphaFoldDB" id="A0AAD3DG55"/>
<comment type="caution">
    <text evidence="2">The sequence shown here is derived from an EMBL/GenBank/DDBJ whole genome shotgun (WGS) entry which is preliminary data.</text>
</comment>
<feature type="compositionally biased region" description="Basic and acidic residues" evidence="1">
    <location>
        <begin position="12"/>
        <end position="21"/>
    </location>
</feature>
<sequence length="948" mass="100948">GGEEALQAGRDTASRADSEGGRRSVSEVHLCSLFDCFWADWANRGDLGKEEVHQENDKEGGDSARRASPSFREMVTELLARFGLLDVLPYGSSTADLLAVLSDAEAALYDSDLLDRDSEALFDALLDEATKRVRLTVYDYEAAWCGWSGSHPRLVEKAMRYFLAGQEGEPEDAEEFVEVVEALRPGLFAAQRESWGRLADMLVRVGSSSGRGDTRATRLRDLSSYAVNGLLTLGAEGLPLQLLRLSYCIMAGVLQREEEHRALAEAHGGHERHDPRDISTADVTWTHGRGRGVDLFYFLAFVPSPLALVPEPSWVTPEVRQLLQYDMPGQPPPSYLPLHAPQHQAYMAQLLNRSMGVYAACGGFASLLAGCLVRRCEQRQQQQQSGGSTSSLFGSQAREASADALLLLAVLAAESSECMFGSARGSSNSSSVTVVGVGGARGGGGGAGAGAGAAEVEGGEGWSYTDDFEEYSPTQMSPLAISPVGSPVTRGSAAASAAKANAPAAPPAGAGASASGSGAGSSRAPPQQQQQQQERRQTYERAASSDWRAAGGAAPPPMARYLPAGGAGSSASTAPSAPLAILPSCSPDDVVSALMRLLRCRPRWDDVGGSREAVGTTRTPAVAAPASLRLAGAAETTLVLLFLYSIGDWKQCPMCFRPRLVSPPAAAASAAKGQAPPPPVEVLLEDVQKGLVPAEADAPYTHAFEWNHIRKLSSWLRVTATSKEGEHMRLLRKALVAKRLGTFWLQAEGVEGIQRALVLAAKIIQEMRDKGLDAFVTPPYLVWPELPSSLPPNVDLTDALAQNHLNDLVSHVDELLHIQDDDNDDALDEQAPARDLWHLAPHLHPVYSAASAMGADVCGHFIRLGAEERVRWLLQALRGNPGAGNNNAGSGNSGSTSSSSSSGGGGGLRQKLHLELRVFECERGRPDRPVLPLGKVAERKRMAAIMYE</sequence>
<dbReference type="EMBL" id="BMAR01000001">
    <property type="protein sequence ID" value="GFR40659.1"/>
    <property type="molecule type" value="Genomic_DNA"/>
</dbReference>
<feature type="non-terminal residue" evidence="2">
    <location>
        <position position="1"/>
    </location>
</feature>
<feature type="non-terminal residue" evidence="2">
    <location>
        <position position="948"/>
    </location>
</feature>
<proteinExistence type="predicted"/>
<dbReference type="Proteomes" id="UP001054857">
    <property type="component" value="Unassembled WGS sequence"/>
</dbReference>
<feature type="compositionally biased region" description="Low complexity" evidence="1">
    <location>
        <begin position="499"/>
        <end position="532"/>
    </location>
</feature>
<evidence type="ECO:0000313" key="3">
    <source>
        <dbReference type="Proteomes" id="UP001054857"/>
    </source>
</evidence>
<gene>
    <name evidence="2" type="ORF">Agub_g1244</name>
</gene>
<keyword evidence="3" id="KW-1185">Reference proteome</keyword>
<accession>A0AAD3DG55</accession>
<name>A0AAD3DG55_9CHLO</name>
<protein>
    <submittedName>
        <fullName evidence="2">Uncharacterized protein</fullName>
    </submittedName>
</protein>
<feature type="region of interest" description="Disordered" evidence="1">
    <location>
        <begin position="881"/>
        <end position="908"/>
    </location>
</feature>